<gene>
    <name evidence="1" type="ORF">BN1708_005119</name>
</gene>
<protein>
    <submittedName>
        <fullName evidence="1">Uncharacterized protein</fullName>
    </submittedName>
</protein>
<dbReference type="EMBL" id="CVQH01021306">
    <property type="protein sequence ID" value="CRK29991.1"/>
    <property type="molecule type" value="Genomic_DNA"/>
</dbReference>
<dbReference type="Proteomes" id="UP000044602">
    <property type="component" value="Unassembled WGS sequence"/>
</dbReference>
<reference evidence="1 2" key="1">
    <citation type="submission" date="2015-05" db="EMBL/GenBank/DDBJ databases">
        <authorList>
            <person name="Wang D.B."/>
            <person name="Wang M."/>
        </authorList>
    </citation>
    <scope>NUCLEOTIDE SEQUENCE [LARGE SCALE GENOMIC DNA]</scope>
    <source>
        <strain evidence="1">VL1</strain>
    </source>
</reference>
<evidence type="ECO:0000313" key="2">
    <source>
        <dbReference type="Proteomes" id="UP000044602"/>
    </source>
</evidence>
<dbReference type="AlphaFoldDB" id="A0A0G4M6T9"/>
<organism evidence="1 2">
    <name type="scientific">Verticillium longisporum</name>
    <name type="common">Verticillium dahliae var. longisporum</name>
    <dbReference type="NCBI Taxonomy" id="100787"/>
    <lineage>
        <taxon>Eukaryota</taxon>
        <taxon>Fungi</taxon>
        <taxon>Dikarya</taxon>
        <taxon>Ascomycota</taxon>
        <taxon>Pezizomycotina</taxon>
        <taxon>Sordariomycetes</taxon>
        <taxon>Hypocreomycetidae</taxon>
        <taxon>Glomerellales</taxon>
        <taxon>Plectosphaerellaceae</taxon>
        <taxon>Verticillium</taxon>
    </lineage>
</organism>
<sequence length="88" mass="9745">MGPAGVRYRYRTVYLNLISAENQRTSARPVLSFSASHTQARWKWGGHSLAQTGKASAILAPTWQSLLLPQCSPQLVSRPRSQQVHTGQ</sequence>
<name>A0A0G4M6T9_VERLO</name>
<accession>A0A0G4M6T9</accession>
<evidence type="ECO:0000313" key="1">
    <source>
        <dbReference type="EMBL" id="CRK29991.1"/>
    </source>
</evidence>
<keyword evidence="2" id="KW-1185">Reference proteome</keyword>
<proteinExistence type="predicted"/>